<proteinExistence type="predicted"/>
<reference evidence="1 2" key="1">
    <citation type="submission" date="2017-05" db="EMBL/GenBank/DDBJ databases">
        <authorList>
            <person name="Song R."/>
            <person name="Chenine A.L."/>
            <person name="Ruprecht R.M."/>
        </authorList>
    </citation>
    <scope>NUCLEOTIDE SEQUENCE [LARGE SCALE GENOMIC DNA]</scope>
</reference>
<sequence length="149" mass="17045">MQPEHLNFDSYEMFKESDGYINITMLDEQVMRTLLEKSMDLTGHSLYATNRTNGDGKVTLTFVTHARAAELKEQHLHSCRNSLGGIIPEPLREVQASIRSLGLERDVSALNPDCVLEQGYRTVTDPQQRAHEMYYRTITVPHEPKDKPE</sequence>
<keyword evidence="2" id="KW-1185">Reference proteome</keyword>
<evidence type="ECO:0000313" key="2">
    <source>
        <dbReference type="Proteomes" id="UP000224829"/>
    </source>
</evidence>
<evidence type="ECO:0000313" key="1">
    <source>
        <dbReference type="EMBL" id="ARV77252.1"/>
    </source>
</evidence>
<gene>
    <name evidence="1" type="ORF">NOXIFER_81</name>
</gene>
<accession>A0A1Y0SUS0</accession>
<protein>
    <submittedName>
        <fullName evidence="1">Uncharacterized protein</fullName>
    </submittedName>
</protein>
<name>A0A1Y0SUS0_9CAUD</name>
<organism evidence="1 2">
    <name type="scientific">Pseudomonas phage Noxifer</name>
    <dbReference type="NCBI Taxonomy" id="2006684"/>
    <lineage>
        <taxon>Viruses</taxon>
        <taxon>Duplodnaviria</taxon>
        <taxon>Heunggongvirae</taxon>
        <taxon>Uroviricota</taxon>
        <taxon>Caudoviricetes</taxon>
        <taxon>Chimalliviridae</taxon>
        <taxon>Noxifervirus</taxon>
        <taxon>Noxifervirus noxifer</taxon>
    </lineage>
</organism>
<dbReference type="EMBL" id="MF063068">
    <property type="protein sequence ID" value="ARV77252.1"/>
    <property type="molecule type" value="Genomic_DNA"/>
</dbReference>
<dbReference type="Proteomes" id="UP000224829">
    <property type="component" value="Segment"/>
</dbReference>